<protein>
    <submittedName>
        <fullName evidence="1">Uncharacterized protein</fullName>
    </submittedName>
</protein>
<organism evidence="1">
    <name type="scientific">Trypanosoma brucei equiperdum</name>
    <dbReference type="NCBI Taxonomy" id="630700"/>
    <lineage>
        <taxon>Eukaryota</taxon>
        <taxon>Discoba</taxon>
        <taxon>Euglenozoa</taxon>
        <taxon>Kinetoplastea</taxon>
        <taxon>Metakinetoplastina</taxon>
        <taxon>Trypanosomatida</taxon>
        <taxon>Trypanosomatidae</taxon>
        <taxon>Trypanosoma</taxon>
    </lineage>
</organism>
<accession>A0A3L6L6P9</accession>
<name>A0A3L6L6P9_9TRYP</name>
<evidence type="ECO:0000313" key="1">
    <source>
        <dbReference type="EMBL" id="RHW70100.1"/>
    </source>
</evidence>
<comment type="caution">
    <text evidence="1">The sequence shown here is derived from an EMBL/GenBank/DDBJ whole genome shotgun (WGS) entry which is preliminary data.</text>
</comment>
<proteinExistence type="predicted"/>
<dbReference type="AlphaFoldDB" id="A0A3L6L6P9"/>
<dbReference type="EMBL" id="QSBY01000009">
    <property type="protein sequence ID" value="RHW70100.1"/>
    <property type="molecule type" value="Genomic_DNA"/>
</dbReference>
<dbReference type="Proteomes" id="UP000266743">
    <property type="component" value="Chromosome 9"/>
</dbReference>
<sequence length="48" mass="5261">MVHEYLVTIPTFILLCHRCLPLCGGSGFTARLNAENKNTAGKTHETVC</sequence>
<reference evidence="1" key="1">
    <citation type="submission" date="2018-09" db="EMBL/GenBank/DDBJ databases">
        <title>whole genome sequence of T. equiperdum IVM-t1 strain.</title>
        <authorList>
            <person name="Suganuma K."/>
        </authorList>
    </citation>
    <scope>NUCLEOTIDE SEQUENCE [LARGE SCALE GENOMIC DNA]</scope>
    <source>
        <strain evidence="1">IVM-t1</strain>
    </source>
</reference>
<gene>
    <name evidence="1" type="ORF">DPX39_090033400</name>
</gene>